<feature type="transmembrane region" description="Helical" evidence="1">
    <location>
        <begin position="15"/>
        <end position="41"/>
    </location>
</feature>
<dbReference type="RefSeq" id="WP_012872061.1">
    <property type="nucleotide sequence ID" value="NC_013523.1"/>
</dbReference>
<dbReference type="HOGENOM" id="CLU_2556557_0_0_0"/>
<feature type="transmembrane region" description="Helical" evidence="1">
    <location>
        <begin position="53"/>
        <end position="74"/>
    </location>
</feature>
<dbReference type="KEGG" id="sti:Sthe_1580"/>
<evidence type="ECO:0000313" key="3">
    <source>
        <dbReference type="Proteomes" id="UP000002027"/>
    </source>
</evidence>
<evidence type="ECO:0000256" key="1">
    <source>
        <dbReference type="SAM" id="Phobius"/>
    </source>
</evidence>
<dbReference type="InParanoid" id="D1C447"/>
<gene>
    <name evidence="2" type="ordered locus">Sthe_1580</name>
</gene>
<dbReference type="Proteomes" id="UP000002027">
    <property type="component" value="Chromosome 1"/>
</dbReference>
<reference evidence="3" key="1">
    <citation type="submission" date="2009-11" db="EMBL/GenBank/DDBJ databases">
        <title>The complete chromosome 1 of Sphaerobacter thermophilus DSM 20745.</title>
        <authorList>
            <person name="Lucas S."/>
            <person name="Copeland A."/>
            <person name="Lapidus A."/>
            <person name="Glavina del Rio T."/>
            <person name="Dalin E."/>
            <person name="Tice H."/>
            <person name="Bruce D."/>
            <person name="Goodwin L."/>
            <person name="Pitluck S."/>
            <person name="Kyrpides N."/>
            <person name="Mavromatis K."/>
            <person name="Ivanova N."/>
            <person name="Mikhailova N."/>
            <person name="LaButti K.M."/>
            <person name="Clum A."/>
            <person name="Sun H.I."/>
            <person name="Brettin T."/>
            <person name="Detter J.C."/>
            <person name="Han C."/>
            <person name="Larimer F."/>
            <person name="Land M."/>
            <person name="Hauser L."/>
            <person name="Markowitz V."/>
            <person name="Cheng J.F."/>
            <person name="Hugenholtz P."/>
            <person name="Woyke T."/>
            <person name="Wu D."/>
            <person name="Steenblock K."/>
            <person name="Schneider S."/>
            <person name="Pukall R."/>
            <person name="Goeker M."/>
            <person name="Klenk H.P."/>
            <person name="Eisen J.A."/>
        </authorList>
    </citation>
    <scope>NUCLEOTIDE SEQUENCE [LARGE SCALE GENOMIC DNA]</scope>
    <source>
        <strain evidence="3">ATCC 49802 / DSM 20745 / S 6022</strain>
    </source>
</reference>
<keyword evidence="1" id="KW-1133">Transmembrane helix</keyword>
<keyword evidence="1" id="KW-0812">Transmembrane</keyword>
<sequence>MSYDGHEPGADRASLFMLLLLLVGLVAAAVMIVAVALGWVMSSFWEVAPFAHVFVVGVMIAVWLLALGVTGLLARAITRRRV</sequence>
<keyword evidence="3" id="KW-1185">Reference proteome</keyword>
<evidence type="ECO:0000313" key="2">
    <source>
        <dbReference type="EMBL" id="ACZ39014.1"/>
    </source>
</evidence>
<protein>
    <recommendedName>
        <fullName evidence="4">Signaling protein</fullName>
    </recommendedName>
</protein>
<dbReference type="AlphaFoldDB" id="D1C447"/>
<accession>D1C447</accession>
<name>D1C447_SPHTD</name>
<dbReference type="EMBL" id="CP001823">
    <property type="protein sequence ID" value="ACZ39014.1"/>
    <property type="molecule type" value="Genomic_DNA"/>
</dbReference>
<keyword evidence="1" id="KW-0472">Membrane</keyword>
<evidence type="ECO:0008006" key="4">
    <source>
        <dbReference type="Google" id="ProtNLM"/>
    </source>
</evidence>
<organism evidence="2 3">
    <name type="scientific">Sphaerobacter thermophilus (strain ATCC 49802 / DSM 20745 / KCCM 41009 / NCIMB 13125 / S 6022)</name>
    <dbReference type="NCBI Taxonomy" id="479434"/>
    <lineage>
        <taxon>Bacteria</taxon>
        <taxon>Pseudomonadati</taxon>
        <taxon>Thermomicrobiota</taxon>
        <taxon>Thermomicrobia</taxon>
        <taxon>Sphaerobacterales</taxon>
        <taxon>Sphaerobacterineae</taxon>
        <taxon>Sphaerobacteraceae</taxon>
        <taxon>Sphaerobacter</taxon>
    </lineage>
</organism>
<proteinExistence type="predicted"/>
<reference evidence="2 3" key="2">
    <citation type="journal article" date="2010" name="Stand. Genomic Sci.">
        <title>Complete genome sequence of Desulfohalobium retbaense type strain (HR(100)).</title>
        <authorList>
            <person name="Spring S."/>
            <person name="Nolan M."/>
            <person name="Lapidus A."/>
            <person name="Glavina Del Rio T."/>
            <person name="Copeland A."/>
            <person name="Tice H."/>
            <person name="Cheng J.F."/>
            <person name="Lucas S."/>
            <person name="Land M."/>
            <person name="Chen F."/>
            <person name="Bruce D."/>
            <person name="Goodwin L."/>
            <person name="Pitluck S."/>
            <person name="Ivanova N."/>
            <person name="Mavromatis K."/>
            <person name="Mikhailova N."/>
            <person name="Pati A."/>
            <person name="Chen A."/>
            <person name="Palaniappan K."/>
            <person name="Hauser L."/>
            <person name="Chang Y.J."/>
            <person name="Jeffries C.D."/>
            <person name="Munk C."/>
            <person name="Kiss H."/>
            <person name="Chain P."/>
            <person name="Han C."/>
            <person name="Brettin T."/>
            <person name="Detter J.C."/>
            <person name="Schuler E."/>
            <person name="Goker M."/>
            <person name="Rohde M."/>
            <person name="Bristow J."/>
            <person name="Eisen J.A."/>
            <person name="Markowitz V."/>
            <person name="Hugenholtz P."/>
            <person name="Kyrpides N.C."/>
            <person name="Klenk H.P."/>
        </authorList>
    </citation>
    <scope>NUCLEOTIDE SEQUENCE [LARGE SCALE GENOMIC DNA]</scope>
    <source>
        <strain evidence="3">ATCC 49802 / DSM 20745 / S 6022</strain>
    </source>
</reference>